<dbReference type="AlphaFoldDB" id="A0A6N6VKP1"/>
<feature type="region of interest" description="Disordered" evidence="1">
    <location>
        <begin position="1"/>
        <end position="23"/>
    </location>
</feature>
<evidence type="ECO:0000313" key="2">
    <source>
        <dbReference type="EMBL" id="KAB7742070.1"/>
    </source>
</evidence>
<comment type="caution">
    <text evidence="2">The sequence shown here is derived from an EMBL/GenBank/DDBJ whole genome shotgun (WGS) entry which is preliminary data.</text>
</comment>
<dbReference type="Gene3D" id="3.40.630.10">
    <property type="entry name" value="Zn peptidases"/>
    <property type="match status" value="1"/>
</dbReference>
<name>A0A6N6VKP1_9HYPH</name>
<feature type="compositionally biased region" description="Basic and acidic residues" evidence="1">
    <location>
        <begin position="9"/>
        <end position="18"/>
    </location>
</feature>
<proteinExistence type="predicted"/>
<organism evidence="2 3">
    <name type="scientific">Parvibaculum sedimenti</name>
    <dbReference type="NCBI Taxonomy" id="2608632"/>
    <lineage>
        <taxon>Bacteria</taxon>
        <taxon>Pseudomonadati</taxon>
        <taxon>Pseudomonadota</taxon>
        <taxon>Alphaproteobacteria</taxon>
        <taxon>Hyphomicrobiales</taxon>
        <taxon>Parvibaculaceae</taxon>
        <taxon>Parvibaculum</taxon>
    </lineage>
</organism>
<reference evidence="2 3" key="1">
    <citation type="submission" date="2019-09" db="EMBL/GenBank/DDBJ databases">
        <title>Parvibaculum sedimenti sp. nov., isolated from sediment.</title>
        <authorList>
            <person name="Wang Y."/>
        </authorList>
    </citation>
    <scope>NUCLEOTIDE SEQUENCE [LARGE SCALE GENOMIC DNA]</scope>
    <source>
        <strain evidence="2 3">HXT-9</strain>
    </source>
</reference>
<evidence type="ECO:0000313" key="3">
    <source>
        <dbReference type="Proteomes" id="UP000468901"/>
    </source>
</evidence>
<protein>
    <submittedName>
        <fullName evidence="2">DUF2817 domain-containing protein</fullName>
    </submittedName>
</protein>
<dbReference type="Proteomes" id="UP000468901">
    <property type="component" value="Unassembled WGS sequence"/>
</dbReference>
<dbReference type="EMBL" id="WESC01000002">
    <property type="protein sequence ID" value="KAB7742070.1"/>
    <property type="molecule type" value="Genomic_DNA"/>
</dbReference>
<keyword evidence="3" id="KW-1185">Reference proteome</keyword>
<dbReference type="CDD" id="cd06233">
    <property type="entry name" value="M14-like"/>
    <property type="match status" value="1"/>
</dbReference>
<accession>A0A6N6VKP1</accession>
<sequence>MAQILVGTDKADKNAETRRRGRQMRATNGAFAQSYAEARARFLAAAEAAGARLTSEAHPLRGPDGGALAIDTAFIGPADAPKLLAMTSGTHGIEGYTGSAIQSKLLEEGLGERLPADTALLFIHAVNPWGFAHGRRVNEDNIDLNRNFAAPPFPENAGYALLHNALVPREWTEETRAKSRAAQSEFIRTHGLGAFVAALSTGQYTHPDGLFYGGRDPSWSNRVMRGIFEREFLTRQTLAFIDIHTGLGERGAGELLCTEAPGHPVFELGVKWMGPDVRSTSAGTSVSADVRGTMKGALIDLLASDGKQRQTMAISIEYGTVPQDRVGAALQADNWLYRHGDPESPQGREIAREMRAVFLVEEADWAETIHEQAARHVDNALKGLASS</sequence>
<gene>
    <name evidence="2" type="ORF">F2P47_01990</name>
</gene>
<dbReference type="SUPFAM" id="SSF53187">
    <property type="entry name" value="Zn-dependent exopeptidases"/>
    <property type="match status" value="1"/>
</dbReference>
<dbReference type="InterPro" id="IPR021259">
    <property type="entry name" value="DUF2817"/>
</dbReference>
<dbReference type="Pfam" id="PF10994">
    <property type="entry name" value="DUF2817"/>
    <property type="match status" value="1"/>
</dbReference>
<evidence type="ECO:0000256" key="1">
    <source>
        <dbReference type="SAM" id="MobiDB-lite"/>
    </source>
</evidence>